<sequence length="274" mass="30951">MFNEMMRAEIWLQESLESDRTIEDLADRLGYSSSQIRRRFRQCFGMSPSAYRESLRLEKAARLLAYTPLGIREVAEQCGYRNHSAFSRAFQRRFRQTPRDYRQAHRPGRRRRRDASPPDLAVRVERLPRRTALVTRRYEPHEAMAAPETWPAQLDGDEGLPNPIGDDATAIALLHDASRVSQVPRLDIGVLVEPRQADTMAMPPSLRLVTLPMERCACVGVEGVDALATTLETVLGEVLPSLGEHYSGEALRLLHRPDGLELQLPLLSPDTSDA</sequence>
<dbReference type="PROSITE" id="PS00041">
    <property type="entry name" value="HTH_ARAC_FAMILY_1"/>
    <property type="match status" value="1"/>
</dbReference>
<comment type="caution">
    <text evidence="6">The sequence shown here is derived from an EMBL/GenBank/DDBJ whole genome shotgun (WGS) entry which is preliminary data.</text>
</comment>
<evidence type="ECO:0000256" key="2">
    <source>
        <dbReference type="ARBA" id="ARBA00023125"/>
    </source>
</evidence>
<dbReference type="Proteomes" id="UP000553442">
    <property type="component" value="Unassembled WGS sequence"/>
</dbReference>
<dbReference type="Pfam" id="PF12833">
    <property type="entry name" value="HTH_18"/>
    <property type="match status" value="1"/>
</dbReference>
<protein>
    <submittedName>
        <fullName evidence="6">AraC-like DNA-binding protein</fullName>
    </submittedName>
</protein>
<feature type="region of interest" description="Disordered" evidence="4">
    <location>
        <begin position="97"/>
        <end position="120"/>
    </location>
</feature>
<dbReference type="AlphaFoldDB" id="A0A7W5K5X8"/>
<dbReference type="InterPro" id="IPR018062">
    <property type="entry name" value="HTH_AraC-typ_CS"/>
</dbReference>
<reference evidence="6 7" key="1">
    <citation type="submission" date="2020-08" db="EMBL/GenBank/DDBJ databases">
        <title>Genomic Encyclopedia of Archaeal and Bacterial Type Strains, Phase II (KMG-II): from individual species to whole genera.</title>
        <authorList>
            <person name="Goeker M."/>
        </authorList>
    </citation>
    <scope>NUCLEOTIDE SEQUENCE [LARGE SCALE GENOMIC DNA]</scope>
    <source>
        <strain evidence="6 7">5AG</strain>
    </source>
</reference>
<dbReference type="SMART" id="SM00342">
    <property type="entry name" value="HTH_ARAC"/>
    <property type="match status" value="1"/>
</dbReference>
<dbReference type="SUPFAM" id="SSF46689">
    <property type="entry name" value="Homeodomain-like"/>
    <property type="match status" value="2"/>
</dbReference>
<name>A0A7W5K5X8_9GAMM</name>
<evidence type="ECO:0000256" key="1">
    <source>
        <dbReference type="ARBA" id="ARBA00023015"/>
    </source>
</evidence>
<evidence type="ECO:0000313" key="7">
    <source>
        <dbReference type="Proteomes" id="UP000553442"/>
    </source>
</evidence>
<dbReference type="InterPro" id="IPR018060">
    <property type="entry name" value="HTH_AraC"/>
</dbReference>
<dbReference type="RefSeq" id="WP_183334077.1">
    <property type="nucleotide sequence ID" value="NZ_JACHZF010000033.1"/>
</dbReference>
<dbReference type="InterPro" id="IPR020449">
    <property type="entry name" value="Tscrpt_reg_AraC-type_HTH"/>
</dbReference>
<keyword evidence="1" id="KW-0805">Transcription regulation</keyword>
<dbReference type="PANTHER" id="PTHR43280">
    <property type="entry name" value="ARAC-FAMILY TRANSCRIPTIONAL REGULATOR"/>
    <property type="match status" value="1"/>
</dbReference>
<evidence type="ECO:0000259" key="5">
    <source>
        <dbReference type="PROSITE" id="PS01124"/>
    </source>
</evidence>
<dbReference type="EMBL" id="JACHZF010000033">
    <property type="protein sequence ID" value="MBB3332486.1"/>
    <property type="molecule type" value="Genomic_DNA"/>
</dbReference>
<keyword evidence="2 6" id="KW-0238">DNA-binding</keyword>
<dbReference type="Gene3D" id="1.10.10.60">
    <property type="entry name" value="Homeodomain-like"/>
    <property type="match status" value="2"/>
</dbReference>
<accession>A0A7W5K5X8</accession>
<gene>
    <name evidence="6" type="ORF">BDK63_003380</name>
</gene>
<dbReference type="GO" id="GO:0043565">
    <property type="term" value="F:sequence-specific DNA binding"/>
    <property type="evidence" value="ECO:0007669"/>
    <property type="project" value="InterPro"/>
</dbReference>
<dbReference type="PROSITE" id="PS01124">
    <property type="entry name" value="HTH_ARAC_FAMILY_2"/>
    <property type="match status" value="1"/>
</dbReference>
<feature type="compositionally biased region" description="Basic residues" evidence="4">
    <location>
        <begin position="104"/>
        <end position="113"/>
    </location>
</feature>
<organism evidence="6 7">
    <name type="scientific">Halomonas campaniensis</name>
    <dbReference type="NCBI Taxonomy" id="213554"/>
    <lineage>
        <taxon>Bacteria</taxon>
        <taxon>Pseudomonadati</taxon>
        <taxon>Pseudomonadota</taxon>
        <taxon>Gammaproteobacteria</taxon>
        <taxon>Oceanospirillales</taxon>
        <taxon>Halomonadaceae</taxon>
        <taxon>Halomonas</taxon>
    </lineage>
</organism>
<proteinExistence type="predicted"/>
<feature type="domain" description="HTH araC/xylS-type" evidence="5">
    <location>
        <begin position="6"/>
        <end position="104"/>
    </location>
</feature>
<keyword evidence="3" id="KW-0804">Transcription</keyword>
<dbReference type="PRINTS" id="PR00032">
    <property type="entry name" value="HTHARAC"/>
</dbReference>
<evidence type="ECO:0000256" key="4">
    <source>
        <dbReference type="SAM" id="MobiDB-lite"/>
    </source>
</evidence>
<dbReference type="InterPro" id="IPR009057">
    <property type="entry name" value="Homeodomain-like_sf"/>
</dbReference>
<dbReference type="GO" id="GO:0003700">
    <property type="term" value="F:DNA-binding transcription factor activity"/>
    <property type="evidence" value="ECO:0007669"/>
    <property type="project" value="InterPro"/>
</dbReference>
<evidence type="ECO:0000313" key="6">
    <source>
        <dbReference type="EMBL" id="MBB3332486.1"/>
    </source>
</evidence>
<keyword evidence="7" id="KW-1185">Reference proteome</keyword>
<dbReference type="PANTHER" id="PTHR43280:SF2">
    <property type="entry name" value="HTH-TYPE TRANSCRIPTIONAL REGULATOR EXSA"/>
    <property type="match status" value="1"/>
</dbReference>
<evidence type="ECO:0000256" key="3">
    <source>
        <dbReference type="ARBA" id="ARBA00023163"/>
    </source>
</evidence>